<evidence type="ECO:0000313" key="1">
    <source>
        <dbReference type="EMBL" id="CAI8804388.1"/>
    </source>
</evidence>
<proteinExistence type="predicted"/>
<evidence type="ECO:0000313" key="2">
    <source>
        <dbReference type="Proteomes" id="UP001158598"/>
    </source>
</evidence>
<reference evidence="1" key="1">
    <citation type="submission" date="2023-03" db="EMBL/GenBank/DDBJ databases">
        <authorList>
            <person name="Pearce D."/>
        </authorList>
    </citation>
    <scope>NUCLEOTIDE SEQUENCE</scope>
    <source>
        <strain evidence="1">Mc</strain>
    </source>
</reference>
<dbReference type="AlphaFoldDB" id="A0AA35UKK0"/>
<name>A0AA35UKK0_METCP</name>
<protein>
    <submittedName>
        <fullName evidence="1">Uncharacterized protein</fullName>
    </submittedName>
</protein>
<organism evidence="1 2">
    <name type="scientific">Methylococcus capsulatus</name>
    <dbReference type="NCBI Taxonomy" id="414"/>
    <lineage>
        <taxon>Bacteria</taxon>
        <taxon>Pseudomonadati</taxon>
        <taxon>Pseudomonadota</taxon>
        <taxon>Gammaproteobacteria</taxon>
        <taxon>Methylococcales</taxon>
        <taxon>Methylococcaceae</taxon>
        <taxon>Methylococcus</taxon>
    </lineage>
</organism>
<accession>A0AA35UKK0</accession>
<gene>
    <name evidence="1" type="ORF">MCNOR_1630</name>
</gene>
<dbReference type="EMBL" id="OX458332">
    <property type="protein sequence ID" value="CAI8804388.1"/>
    <property type="molecule type" value="Genomic_DNA"/>
</dbReference>
<dbReference type="Proteomes" id="UP001158598">
    <property type="component" value="Chromosome"/>
</dbReference>
<sequence>MRRTNNHWRFLRLVLSESEGIGMFMESLIRLSYCWGGRGGYLRQFATEDGTGRQAACRVRARVRILGRTKAFGLPSRYGT</sequence>